<comment type="caution">
    <text evidence="1">The sequence shown here is derived from an EMBL/GenBank/DDBJ whole genome shotgun (WGS) entry which is preliminary data.</text>
</comment>
<evidence type="ECO:0000313" key="1">
    <source>
        <dbReference type="EMBL" id="GMT01471.1"/>
    </source>
</evidence>
<feature type="non-terminal residue" evidence="1">
    <location>
        <position position="1"/>
    </location>
</feature>
<reference evidence="1" key="1">
    <citation type="submission" date="2023-10" db="EMBL/GenBank/DDBJ databases">
        <title>Genome assembly of Pristionchus species.</title>
        <authorList>
            <person name="Yoshida K."/>
            <person name="Sommer R.J."/>
        </authorList>
    </citation>
    <scope>NUCLEOTIDE SEQUENCE</scope>
    <source>
        <strain evidence="1">RS0144</strain>
    </source>
</reference>
<proteinExistence type="predicted"/>
<organism evidence="1 2">
    <name type="scientific">Pristionchus entomophagus</name>
    <dbReference type="NCBI Taxonomy" id="358040"/>
    <lineage>
        <taxon>Eukaryota</taxon>
        <taxon>Metazoa</taxon>
        <taxon>Ecdysozoa</taxon>
        <taxon>Nematoda</taxon>
        <taxon>Chromadorea</taxon>
        <taxon>Rhabditida</taxon>
        <taxon>Rhabditina</taxon>
        <taxon>Diplogasteromorpha</taxon>
        <taxon>Diplogasteroidea</taxon>
        <taxon>Neodiplogasteridae</taxon>
        <taxon>Pristionchus</taxon>
    </lineage>
</organism>
<dbReference type="Proteomes" id="UP001432027">
    <property type="component" value="Unassembled WGS sequence"/>
</dbReference>
<name>A0AAV5U3M3_9BILA</name>
<sequence length="97" mass="11425">GVLTAKILDIIPWLNEDPDKIEYFSSCLSLLRKMRPYKLCFNWNQELTQNAINFILNAADEVDKMRLFRMTSLPILFRLISRSYKRFSVGNAIAFNY</sequence>
<dbReference type="AlphaFoldDB" id="A0AAV5U3M3"/>
<gene>
    <name evidence="1" type="ORF">PENTCL1PPCAC_23645</name>
</gene>
<protein>
    <submittedName>
        <fullName evidence="1">Uncharacterized protein</fullName>
    </submittedName>
</protein>
<evidence type="ECO:0000313" key="2">
    <source>
        <dbReference type="Proteomes" id="UP001432027"/>
    </source>
</evidence>
<keyword evidence="2" id="KW-1185">Reference proteome</keyword>
<accession>A0AAV5U3M3</accession>
<dbReference type="EMBL" id="BTSX01000005">
    <property type="protein sequence ID" value="GMT01471.1"/>
    <property type="molecule type" value="Genomic_DNA"/>
</dbReference>